<sequence length="82" mass="9602">MLHSLSVVKILAFLCLIYRLDEHNKLERKVQVAMFIFDEIWQKTVMRTDAILRRTKFHDFYANSFQILMLALSSIPCLLAAA</sequence>
<organism evidence="2 3">
    <name type="scientific">Lucilia cuprina</name>
    <name type="common">Green bottle fly</name>
    <name type="synonym">Australian sheep blowfly</name>
    <dbReference type="NCBI Taxonomy" id="7375"/>
    <lineage>
        <taxon>Eukaryota</taxon>
        <taxon>Metazoa</taxon>
        <taxon>Ecdysozoa</taxon>
        <taxon>Arthropoda</taxon>
        <taxon>Hexapoda</taxon>
        <taxon>Insecta</taxon>
        <taxon>Pterygota</taxon>
        <taxon>Neoptera</taxon>
        <taxon>Endopterygota</taxon>
        <taxon>Diptera</taxon>
        <taxon>Brachycera</taxon>
        <taxon>Muscomorpha</taxon>
        <taxon>Oestroidea</taxon>
        <taxon>Calliphoridae</taxon>
        <taxon>Luciliinae</taxon>
        <taxon>Lucilia</taxon>
    </lineage>
</organism>
<reference evidence="2 3" key="1">
    <citation type="journal article" date="2015" name="Nat. Commun.">
        <title>Lucilia cuprina genome unlocks parasitic fly biology to underpin future interventions.</title>
        <authorList>
            <person name="Anstead C.A."/>
            <person name="Korhonen P.K."/>
            <person name="Young N.D."/>
            <person name="Hall R.S."/>
            <person name="Jex A.R."/>
            <person name="Murali S.C."/>
            <person name="Hughes D.S."/>
            <person name="Lee S.F."/>
            <person name="Perry T."/>
            <person name="Stroehlein A.J."/>
            <person name="Ansell B.R."/>
            <person name="Breugelmans B."/>
            <person name="Hofmann A."/>
            <person name="Qu J."/>
            <person name="Dugan S."/>
            <person name="Lee S.L."/>
            <person name="Chao H."/>
            <person name="Dinh H."/>
            <person name="Han Y."/>
            <person name="Doddapaneni H.V."/>
            <person name="Worley K.C."/>
            <person name="Muzny D.M."/>
            <person name="Ioannidis P."/>
            <person name="Waterhouse R.M."/>
            <person name="Zdobnov E.M."/>
            <person name="James P.J."/>
            <person name="Bagnall N.H."/>
            <person name="Kotze A.C."/>
            <person name="Gibbs R.A."/>
            <person name="Richards S."/>
            <person name="Batterham P."/>
            <person name="Gasser R.B."/>
        </authorList>
    </citation>
    <scope>NUCLEOTIDE SEQUENCE [LARGE SCALE GENOMIC DNA]</scope>
    <source>
        <strain evidence="2 3">LS</strain>
        <tissue evidence="2">Full body</tissue>
    </source>
</reference>
<comment type="caution">
    <text evidence="2">The sequence shown here is derived from an EMBL/GenBank/DDBJ whole genome shotgun (WGS) entry which is preliminary data.</text>
</comment>
<keyword evidence="1" id="KW-0732">Signal</keyword>
<feature type="chain" id="PRO_5005536438" evidence="1">
    <location>
        <begin position="23"/>
        <end position="82"/>
    </location>
</feature>
<feature type="signal peptide" evidence="1">
    <location>
        <begin position="1"/>
        <end position="22"/>
    </location>
</feature>
<protein>
    <submittedName>
        <fullName evidence="2">Uncharacterized protein</fullName>
    </submittedName>
</protein>
<evidence type="ECO:0000313" key="3">
    <source>
        <dbReference type="Proteomes" id="UP000037069"/>
    </source>
</evidence>
<evidence type="ECO:0000313" key="2">
    <source>
        <dbReference type="EMBL" id="KNC32397.1"/>
    </source>
</evidence>
<evidence type="ECO:0000256" key="1">
    <source>
        <dbReference type="SAM" id="SignalP"/>
    </source>
</evidence>
<accession>A0A0L0CJM1</accession>
<name>A0A0L0CJM1_LUCCU</name>
<gene>
    <name evidence="2" type="ORF">FF38_05016</name>
</gene>
<dbReference type="Proteomes" id="UP000037069">
    <property type="component" value="Unassembled WGS sequence"/>
</dbReference>
<dbReference type="AlphaFoldDB" id="A0A0L0CJM1"/>
<dbReference type="EMBL" id="JRES01000310">
    <property type="protein sequence ID" value="KNC32397.1"/>
    <property type="molecule type" value="Genomic_DNA"/>
</dbReference>
<keyword evidence="3" id="KW-1185">Reference proteome</keyword>
<proteinExistence type="predicted"/>